<keyword evidence="9" id="KW-1185">Reference proteome</keyword>
<evidence type="ECO:0000256" key="6">
    <source>
        <dbReference type="SAM" id="Phobius"/>
    </source>
</evidence>
<keyword evidence="6" id="KW-0472">Membrane</keyword>
<feature type="domain" description="CopC" evidence="7">
    <location>
        <begin position="39"/>
        <end position="132"/>
    </location>
</feature>
<evidence type="ECO:0000313" key="9">
    <source>
        <dbReference type="Proteomes" id="UP001589700"/>
    </source>
</evidence>
<keyword evidence="3" id="KW-0732">Signal</keyword>
<feature type="transmembrane region" description="Helical" evidence="6">
    <location>
        <begin position="193"/>
        <end position="212"/>
    </location>
</feature>
<dbReference type="RefSeq" id="WP_182633494.1">
    <property type="nucleotide sequence ID" value="NZ_JAALDM010000303.1"/>
</dbReference>
<feature type="region of interest" description="Disordered" evidence="5">
    <location>
        <begin position="140"/>
        <end position="188"/>
    </location>
</feature>
<dbReference type="InterPro" id="IPR014755">
    <property type="entry name" value="Cu-Rt/internalin_Ig-like"/>
</dbReference>
<protein>
    <submittedName>
        <fullName evidence="8">Copper resistance CopC family protein</fullName>
    </submittedName>
</protein>
<feature type="compositionally biased region" description="Low complexity" evidence="5">
    <location>
        <begin position="140"/>
        <end position="167"/>
    </location>
</feature>
<dbReference type="Gene3D" id="2.60.40.1220">
    <property type="match status" value="1"/>
</dbReference>
<sequence>MTGLRRRVGAVTTAAALVGGTGLAAAVPGVLMAPAAAAHSVLVSVDPADGSELANSPEQVVLTFNEEVNQNFATVAVTAGEGSPNQVSGEPTVSGETVTAQVEDLEPGNYTIGYRVTSADGHVVSGSSVFSVVDSGAAEADGADSAEGQPSEAVDSGAAASDSAEASDASDADASEADAEASDSGDGSGINPAIWVVGGIAVVLIGGAFFLLRRGN</sequence>
<reference evidence="8 9" key="1">
    <citation type="submission" date="2024-09" db="EMBL/GenBank/DDBJ databases">
        <authorList>
            <person name="Sun Q."/>
            <person name="Mori K."/>
        </authorList>
    </citation>
    <scope>NUCLEOTIDE SEQUENCE [LARGE SCALE GENOMIC DNA]</scope>
    <source>
        <strain evidence="8 9">CCM 7659</strain>
    </source>
</reference>
<dbReference type="PANTHER" id="PTHR34820:SF4">
    <property type="entry name" value="INNER MEMBRANE PROTEIN YEBZ"/>
    <property type="match status" value="1"/>
</dbReference>
<evidence type="ECO:0000256" key="1">
    <source>
        <dbReference type="ARBA" id="ARBA00004196"/>
    </source>
</evidence>
<keyword evidence="6" id="KW-1133">Transmembrane helix</keyword>
<keyword evidence="2" id="KW-0479">Metal-binding</keyword>
<proteinExistence type="predicted"/>
<organism evidence="8 9">
    <name type="scientific">Dietzia aerolata</name>
    <dbReference type="NCBI Taxonomy" id="595984"/>
    <lineage>
        <taxon>Bacteria</taxon>
        <taxon>Bacillati</taxon>
        <taxon>Actinomycetota</taxon>
        <taxon>Actinomycetes</taxon>
        <taxon>Mycobacteriales</taxon>
        <taxon>Dietziaceae</taxon>
        <taxon>Dietzia</taxon>
    </lineage>
</organism>
<evidence type="ECO:0000256" key="2">
    <source>
        <dbReference type="ARBA" id="ARBA00022723"/>
    </source>
</evidence>
<keyword evidence="4" id="KW-0186">Copper</keyword>
<dbReference type="Proteomes" id="UP001589700">
    <property type="component" value="Unassembled WGS sequence"/>
</dbReference>
<comment type="caution">
    <text evidence="8">The sequence shown here is derived from an EMBL/GenBank/DDBJ whole genome shotgun (WGS) entry which is preliminary data.</text>
</comment>
<comment type="subcellular location">
    <subcellularLocation>
        <location evidence="1">Cell envelope</location>
    </subcellularLocation>
</comment>
<evidence type="ECO:0000256" key="3">
    <source>
        <dbReference type="ARBA" id="ARBA00022729"/>
    </source>
</evidence>
<evidence type="ECO:0000256" key="5">
    <source>
        <dbReference type="SAM" id="MobiDB-lite"/>
    </source>
</evidence>
<dbReference type="EMBL" id="JBHMDY010000002">
    <property type="protein sequence ID" value="MFB9259056.1"/>
    <property type="molecule type" value="Genomic_DNA"/>
</dbReference>
<dbReference type="InterPro" id="IPR007348">
    <property type="entry name" value="CopC_dom"/>
</dbReference>
<evidence type="ECO:0000256" key="4">
    <source>
        <dbReference type="ARBA" id="ARBA00023008"/>
    </source>
</evidence>
<dbReference type="SUPFAM" id="SSF81296">
    <property type="entry name" value="E set domains"/>
    <property type="match status" value="1"/>
</dbReference>
<dbReference type="PANTHER" id="PTHR34820">
    <property type="entry name" value="INNER MEMBRANE PROTEIN YEBZ"/>
    <property type="match status" value="1"/>
</dbReference>
<name>A0ABV5JMV5_9ACTN</name>
<accession>A0ABV5JMV5</accession>
<gene>
    <name evidence="8" type="ORF">ACFFVD_04505</name>
</gene>
<evidence type="ECO:0000259" key="7">
    <source>
        <dbReference type="Pfam" id="PF04234"/>
    </source>
</evidence>
<feature type="compositionally biased region" description="Acidic residues" evidence="5">
    <location>
        <begin position="168"/>
        <end position="183"/>
    </location>
</feature>
<keyword evidence="6" id="KW-0812">Transmembrane</keyword>
<evidence type="ECO:0000313" key="8">
    <source>
        <dbReference type="EMBL" id="MFB9259056.1"/>
    </source>
</evidence>
<dbReference type="Pfam" id="PF04234">
    <property type="entry name" value="CopC"/>
    <property type="match status" value="1"/>
</dbReference>
<dbReference type="InterPro" id="IPR014756">
    <property type="entry name" value="Ig_E-set"/>
</dbReference>
<dbReference type="InterPro" id="IPR032694">
    <property type="entry name" value="CopC/D"/>
</dbReference>